<dbReference type="InterPro" id="IPR016181">
    <property type="entry name" value="Acyl_CoA_acyltransferase"/>
</dbReference>
<organism evidence="2 3">
    <name type="scientific">Catenuloplanes niger</name>
    <dbReference type="NCBI Taxonomy" id="587534"/>
    <lineage>
        <taxon>Bacteria</taxon>
        <taxon>Bacillati</taxon>
        <taxon>Actinomycetota</taxon>
        <taxon>Actinomycetes</taxon>
        <taxon>Micromonosporales</taxon>
        <taxon>Micromonosporaceae</taxon>
        <taxon>Catenuloplanes</taxon>
    </lineage>
</organism>
<dbReference type="AlphaFoldDB" id="A0AAE3ZRJ0"/>
<accession>A0AAE3ZRJ0</accession>
<dbReference type="InterPro" id="IPR000182">
    <property type="entry name" value="GNAT_dom"/>
</dbReference>
<dbReference type="CDD" id="cd04301">
    <property type="entry name" value="NAT_SF"/>
    <property type="match status" value="1"/>
</dbReference>
<sequence length="271" mass="29614">MTTPDLDATALLATYDAQLRAHLPNPLPAGATVERDGPLVRLRGLDEGGFITYTDLGDLDGAELDALIARQTALFTELGESVEWKLHGHDLPRDLADRLTAAGFAAEERETVVVGAVAPLAAAVPVVPEGVRLREVTSREDLDRIARLGELIYPGTSRQWWADAMEREIAADPQSVTIVVAETDDEARTLVCAAWIRYVTGTAFGTLWGGGTHPEHRRRGIYKALVAYRARLAEQRGFTLLQVDASDESRPILERLGFTALTTTTPYVFRP</sequence>
<evidence type="ECO:0000259" key="1">
    <source>
        <dbReference type="PROSITE" id="PS51186"/>
    </source>
</evidence>
<gene>
    <name evidence="2" type="ORF">J2S44_005003</name>
</gene>
<dbReference type="EMBL" id="JAVDYC010000001">
    <property type="protein sequence ID" value="MDR7324753.1"/>
    <property type="molecule type" value="Genomic_DNA"/>
</dbReference>
<keyword evidence="3" id="KW-1185">Reference proteome</keyword>
<dbReference type="GO" id="GO:0016747">
    <property type="term" value="F:acyltransferase activity, transferring groups other than amino-acyl groups"/>
    <property type="evidence" value="ECO:0007669"/>
    <property type="project" value="InterPro"/>
</dbReference>
<protein>
    <submittedName>
        <fullName evidence="2">GNAT superfamily N-acetyltransferase</fullName>
    </submittedName>
</protein>
<dbReference type="Proteomes" id="UP001183629">
    <property type="component" value="Unassembled WGS sequence"/>
</dbReference>
<reference evidence="2 3" key="1">
    <citation type="submission" date="2023-07" db="EMBL/GenBank/DDBJ databases">
        <title>Sequencing the genomes of 1000 actinobacteria strains.</title>
        <authorList>
            <person name="Klenk H.-P."/>
        </authorList>
    </citation>
    <scope>NUCLEOTIDE SEQUENCE [LARGE SCALE GENOMIC DNA]</scope>
    <source>
        <strain evidence="2 3">DSM 44711</strain>
    </source>
</reference>
<feature type="domain" description="N-acetyltransferase" evidence="1">
    <location>
        <begin position="131"/>
        <end position="271"/>
    </location>
</feature>
<comment type="caution">
    <text evidence="2">The sequence shown here is derived from an EMBL/GenBank/DDBJ whole genome shotgun (WGS) entry which is preliminary data.</text>
</comment>
<dbReference type="SUPFAM" id="SSF55729">
    <property type="entry name" value="Acyl-CoA N-acyltransferases (Nat)"/>
    <property type="match status" value="1"/>
</dbReference>
<dbReference type="RefSeq" id="WP_310418629.1">
    <property type="nucleotide sequence ID" value="NZ_JAVDYC010000001.1"/>
</dbReference>
<dbReference type="Pfam" id="PF00583">
    <property type="entry name" value="Acetyltransf_1"/>
    <property type="match status" value="1"/>
</dbReference>
<evidence type="ECO:0000313" key="2">
    <source>
        <dbReference type="EMBL" id="MDR7324753.1"/>
    </source>
</evidence>
<name>A0AAE3ZRJ0_9ACTN</name>
<dbReference type="Gene3D" id="3.40.630.30">
    <property type="match status" value="1"/>
</dbReference>
<dbReference type="PROSITE" id="PS51186">
    <property type="entry name" value="GNAT"/>
    <property type="match status" value="1"/>
</dbReference>
<proteinExistence type="predicted"/>
<evidence type="ECO:0000313" key="3">
    <source>
        <dbReference type="Proteomes" id="UP001183629"/>
    </source>
</evidence>